<dbReference type="AlphaFoldDB" id="A0A841GP71"/>
<dbReference type="PRINTS" id="PR00344">
    <property type="entry name" value="BCTRLSENSOR"/>
</dbReference>
<dbReference type="SUPFAM" id="SSF55785">
    <property type="entry name" value="PYP-like sensor domain (PAS domain)"/>
    <property type="match status" value="1"/>
</dbReference>
<keyword evidence="3" id="KW-0597">Phosphoprotein</keyword>
<dbReference type="Gene3D" id="1.10.287.130">
    <property type="match status" value="1"/>
</dbReference>
<keyword evidence="6" id="KW-0902">Two-component regulatory system</keyword>
<dbReference type="InterPro" id="IPR036890">
    <property type="entry name" value="HATPase_C_sf"/>
</dbReference>
<evidence type="ECO:0000256" key="1">
    <source>
        <dbReference type="ARBA" id="ARBA00000085"/>
    </source>
</evidence>
<name>A0A841GP71_9BACT</name>
<comment type="caution">
    <text evidence="10">The sequence shown here is derived from an EMBL/GenBank/DDBJ whole genome shotgun (WGS) entry which is preliminary data.</text>
</comment>
<dbReference type="Gene3D" id="3.30.565.10">
    <property type="entry name" value="Histidine kinase-like ATPase, C-terminal domain"/>
    <property type="match status" value="1"/>
</dbReference>
<dbReference type="InterPro" id="IPR050736">
    <property type="entry name" value="Sensor_HK_Regulatory"/>
</dbReference>
<dbReference type="CDD" id="cd16922">
    <property type="entry name" value="HATPase_EvgS-ArcB-TorS-like"/>
    <property type="match status" value="1"/>
</dbReference>
<evidence type="ECO:0000256" key="5">
    <source>
        <dbReference type="ARBA" id="ARBA00022777"/>
    </source>
</evidence>
<dbReference type="SMART" id="SM00387">
    <property type="entry name" value="HATPase_c"/>
    <property type="match status" value="1"/>
</dbReference>
<dbReference type="PANTHER" id="PTHR43711">
    <property type="entry name" value="TWO-COMPONENT HISTIDINE KINASE"/>
    <property type="match status" value="1"/>
</dbReference>
<dbReference type="SUPFAM" id="SSF47384">
    <property type="entry name" value="Homodimeric domain of signal transducing histidine kinase"/>
    <property type="match status" value="1"/>
</dbReference>
<proteinExistence type="predicted"/>
<dbReference type="Proteomes" id="UP000582837">
    <property type="component" value="Unassembled WGS sequence"/>
</dbReference>
<comment type="catalytic activity">
    <reaction evidence="1">
        <text>ATP + protein L-histidine = ADP + protein N-phospho-L-histidine.</text>
        <dbReference type="EC" id="2.7.13.3"/>
    </reaction>
</comment>
<accession>A0A841GP71</accession>
<evidence type="ECO:0000256" key="6">
    <source>
        <dbReference type="ARBA" id="ARBA00023012"/>
    </source>
</evidence>
<keyword evidence="4" id="KW-0808">Transferase</keyword>
<dbReference type="InterPro" id="IPR004358">
    <property type="entry name" value="Sig_transdc_His_kin-like_C"/>
</dbReference>
<feature type="domain" description="PAS" evidence="8">
    <location>
        <begin position="42"/>
        <end position="84"/>
    </location>
</feature>
<evidence type="ECO:0000259" key="7">
    <source>
        <dbReference type="PROSITE" id="PS50109"/>
    </source>
</evidence>
<dbReference type="InterPro" id="IPR000014">
    <property type="entry name" value="PAS"/>
</dbReference>
<dbReference type="Gene3D" id="3.30.450.20">
    <property type="entry name" value="PAS domain"/>
    <property type="match status" value="1"/>
</dbReference>
<evidence type="ECO:0000313" key="10">
    <source>
        <dbReference type="EMBL" id="MBB6069132.1"/>
    </source>
</evidence>
<dbReference type="Pfam" id="PF00512">
    <property type="entry name" value="HisKA"/>
    <property type="match status" value="1"/>
</dbReference>
<evidence type="ECO:0000259" key="9">
    <source>
        <dbReference type="PROSITE" id="PS50113"/>
    </source>
</evidence>
<sequence>MADPRVNHPVPVVPDGLLPPRLRISDEKLYALLVGSVRDYGIFALDPTGRIATWNIGAQTIKGYRADEIIGRHFSVFYPPEDLENDKPGMELREASAHGRFEDEGWRVRKDGTRFWANVVITALRNPDGDLVGFAKVTRDLTERRQNEERALADTRRLAEAEAANRAKTEFLSTMSHELRTPLNAIDGYAELLELEVRGPVTEGQREFLRRIRDSQRHLLGIINDLLNYSRIEAGRVEYEVARVPLSEIVSTVMPMVEPQALARGLVLSAGPCPPELVASADRGKAEQVLLNLLSNAVKFTESGTVTVACAASPAGVTITVSDTGEGIAPDRLLSVFEPFVQLGRSLSQMREGTGLGLAISRDLARGMGGDLAATSTPGQGSVFTLTLPAG</sequence>
<feature type="domain" description="PAC" evidence="9">
    <location>
        <begin position="101"/>
        <end position="153"/>
    </location>
</feature>
<keyword evidence="5" id="KW-0418">Kinase</keyword>
<dbReference type="PROSITE" id="PS50112">
    <property type="entry name" value="PAS"/>
    <property type="match status" value="1"/>
</dbReference>
<organism evidence="10 11">
    <name type="scientific">Longimicrobium terrae</name>
    <dbReference type="NCBI Taxonomy" id="1639882"/>
    <lineage>
        <taxon>Bacteria</taxon>
        <taxon>Pseudomonadati</taxon>
        <taxon>Gemmatimonadota</taxon>
        <taxon>Longimicrobiia</taxon>
        <taxon>Longimicrobiales</taxon>
        <taxon>Longimicrobiaceae</taxon>
        <taxon>Longimicrobium</taxon>
    </lineage>
</organism>
<evidence type="ECO:0000256" key="3">
    <source>
        <dbReference type="ARBA" id="ARBA00022553"/>
    </source>
</evidence>
<dbReference type="CDD" id="cd00130">
    <property type="entry name" value="PAS"/>
    <property type="match status" value="1"/>
</dbReference>
<dbReference type="NCBIfam" id="TIGR00229">
    <property type="entry name" value="sensory_box"/>
    <property type="match status" value="1"/>
</dbReference>
<dbReference type="InterPro" id="IPR005467">
    <property type="entry name" value="His_kinase_dom"/>
</dbReference>
<feature type="domain" description="Histidine kinase" evidence="7">
    <location>
        <begin position="174"/>
        <end position="391"/>
    </location>
</feature>
<dbReference type="SUPFAM" id="SSF55874">
    <property type="entry name" value="ATPase domain of HSP90 chaperone/DNA topoisomerase II/histidine kinase"/>
    <property type="match status" value="1"/>
</dbReference>
<dbReference type="GO" id="GO:0000155">
    <property type="term" value="F:phosphorelay sensor kinase activity"/>
    <property type="evidence" value="ECO:0007669"/>
    <property type="project" value="InterPro"/>
</dbReference>
<evidence type="ECO:0000256" key="4">
    <source>
        <dbReference type="ARBA" id="ARBA00022679"/>
    </source>
</evidence>
<dbReference type="PANTHER" id="PTHR43711:SF26">
    <property type="entry name" value="SENSOR HISTIDINE KINASE RCSC"/>
    <property type="match status" value="1"/>
</dbReference>
<dbReference type="PROSITE" id="PS50113">
    <property type="entry name" value="PAC"/>
    <property type="match status" value="1"/>
</dbReference>
<dbReference type="InterPro" id="IPR000700">
    <property type="entry name" value="PAS-assoc_C"/>
</dbReference>
<dbReference type="InterPro" id="IPR035965">
    <property type="entry name" value="PAS-like_dom_sf"/>
</dbReference>
<reference evidence="10 11" key="1">
    <citation type="submission" date="2020-08" db="EMBL/GenBank/DDBJ databases">
        <title>Genomic Encyclopedia of Type Strains, Phase IV (KMG-IV): sequencing the most valuable type-strain genomes for metagenomic binning, comparative biology and taxonomic classification.</title>
        <authorList>
            <person name="Goeker M."/>
        </authorList>
    </citation>
    <scope>NUCLEOTIDE SEQUENCE [LARGE SCALE GENOMIC DNA]</scope>
    <source>
        <strain evidence="10 11">DSM 29007</strain>
    </source>
</reference>
<dbReference type="Pfam" id="PF02518">
    <property type="entry name" value="HATPase_c"/>
    <property type="match status" value="1"/>
</dbReference>
<gene>
    <name evidence="10" type="ORF">HNQ61_000747</name>
</gene>
<protein>
    <recommendedName>
        <fullName evidence="2">histidine kinase</fullName>
        <ecNumber evidence="2">2.7.13.3</ecNumber>
    </recommendedName>
</protein>
<evidence type="ECO:0000313" key="11">
    <source>
        <dbReference type="Proteomes" id="UP000582837"/>
    </source>
</evidence>
<dbReference type="SMART" id="SM00388">
    <property type="entry name" value="HisKA"/>
    <property type="match status" value="1"/>
</dbReference>
<dbReference type="PROSITE" id="PS50109">
    <property type="entry name" value="HIS_KIN"/>
    <property type="match status" value="1"/>
</dbReference>
<keyword evidence="11" id="KW-1185">Reference proteome</keyword>
<dbReference type="InterPro" id="IPR003661">
    <property type="entry name" value="HisK_dim/P_dom"/>
</dbReference>
<dbReference type="EMBL" id="JACHIA010000002">
    <property type="protein sequence ID" value="MBB6069132.1"/>
    <property type="molecule type" value="Genomic_DNA"/>
</dbReference>
<dbReference type="InterPro" id="IPR003594">
    <property type="entry name" value="HATPase_dom"/>
</dbReference>
<dbReference type="RefSeq" id="WP_170038182.1">
    <property type="nucleotide sequence ID" value="NZ_JABDTL010000002.1"/>
</dbReference>
<dbReference type="Pfam" id="PF13426">
    <property type="entry name" value="PAS_9"/>
    <property type="match status" value="1"/>
</dbReference>
<dbReference type="CDD" id="cd00082">
    <property type="entry name" value="HisKA"/>
    <property type="match status" value="1"/>
</dbReference>
<dbReference type="FunFam" id="1.10.287.130:FF:000001">
    <property type="entry name" value="Two-component sensor histidine kinase"/>
    <property type="match status" value="1"/>
</dbReference>
<evidence type="ECO:0000259" key="8">
    <source>
        <dbReference type="PROSITE" id="PS50112"/>
    </source>
</evidence>
<dbReference type="InterPro" id="IPR036097">
    <property type="entry name" value="HisK_dim/P_sf"/>
</dbReference>
<evidence type="ECO:0000256" key="2">
    <source>
        <dbReference type="ARBA" id="ARBA00012438"/>
    </source>
</evidence>
<dbReference type="EC" id="2.7.13.3" evidence="2"/>